<dbReference type="InterPro" id="IPR024344">
    <property type="entry name" value="MDMPI_metal-binding"/>
</dbReference>
<dbReference type="PANTHER" id="PTHR40758">
    <property type="entry name" value="CONSERVED PROTEIN"/>
    <property type="match status" value="1"/>
</dbReference>
<proteinExistence type="predicted"/>
<dbReference type="AlphaFoldDB" id="A0A6J7EFT9"/>
<feature type="domain" description="MDMPI C-terminal" evidence="1">
    <location>
        <begin position="148"/>
        <end position="248"/>
    </location>
</feature>
<dbReference type="EMBL" id="CAFBLP010000031">
    <property type="protein sequence ID" value="CAB4879904.1"/>
    <property type="molecule type" value="Genomic_DNA"/>
</dbReference>
<name>A0A6J7EFT9_9ZZZZ</name>
<protein>
    <submittedName>
        <fullName evidence="3">Unannotated protein</fullName>
    </submittedName>
</protein>
<gene>
    <name evidence="3" type="ORF">UFOPK3376_01403</name>
</gene>
<dbReference type="NCBIfam" id="TIGR03083">
    <property type="entry name" value="maleylpyruvate isomerase family mycothiol-dependent enzyme"/>
    <property type="match status" value="1"/>
</dbReference>
<reference evidence="3" key="1">
    <citation type="submission" date="2020-05" db="EMBL/GenBank/DDBJ databases">
        <authorList>
            <person name="Chiriac C."/>
            <person name="Salcher M."/>
            <person name="Ghai R."/>
            <person name="Kavagutti S V."/>
        </authorList>
    </citation>
    <scope>NUCLEOTIDE SEQUENCE</scope>
</reference>
<dbReference type="Pfam" id="PF07398">
    <property type="entry name" value="MDMPI_C"/>
    <property type="match status" value="1"/>
</dbReference>
<dbReference type="PANTHER" id="PTHR40758:SF1">
    <property type="entry name" value="CONSERVED PROTEIN"/>
    <property type="match status" value="1"/>
</dbReference>
<accession>A0A6J7EFT9</accession>
<organism evidence="3">
    <name type="scientific">freshwater metagenome</name>
    <dbReference type="NCBI Taxonomy" id="449393"/>
    <lineage>
        <taxon>unclassified sequences</taxon>
        <taxon>metagenomes</taxon>
        <taxon>ecological metagenomes</taxon>
    </lineage>
</organism>
<feature type="domain" description="Mycothiol-dependent maleylpyruvate isomerase metal-binding" evidence="2">
    <location>
        <begin position="12"/>
        <end position="134"/>
    </location>
</feature>
<evidence type="ECO:0000259" key="2">
    <source>
        <dbReference type="Pfam" id="PF11716"/>
    </source>
</evidence>
<evidence type="ECO:0000259" key="1">
    <source>
        <dbReference type="Pfam" id="PF07398"/>
    </source>
</evidence>
<dbReference type="GO" id="GO:0005886">
    <property type="term" value="C:plasma membrane"/>
    <property type="evidence" value="ECO:0007669"/>
    <property type="project" value="TreeGrafter"/>
</dbReference>
<dbReference type="Pfam" id="PF11716">
    <property type="entry name" value="MDMPI_N"/>
    <property type="match status" value="1"/>
</dbReference>
<sequence>MDVIALDRAQYLDALRRDGAAFASSARAAGLTTPVASCPGWTVADLVWHLAEVHYFWGSVVHQRAAGGAEVINLHRPTDDANLFALYNMQFERLLQVLGEADPATEVWTWSEQHNVAFVLRRMAQETAVHRWDADAAAGRPAPIEAVLASDGIDEFLTHFVDDVARNAQPLGGSVHIHCTDVAGEWTIHQMMLADVDVPALPAGFDVAREHAKGDCALRGPASDLLLALWRRTPIASIDAIGDTAVGARFLASTNLT</sequence>
<dbReference type="GO" id="GO:0046872">
    <property type="term" value="F:metal ion binding"/>
    <property type="evidence" value="ECO:0007669"/>
    <property type="project" value="InterPro"/>
</dbReference>
<dbReference type="InterPro" id="IPR017517">
    <property type="entry name" value="Maleyloyr_isom"/>
</dbReference>
<dbReference type="InterPro" id="IPR034660">
    <property type="entry name" value="DinB/YfiT-like"/>
</dbReference>
<evidence type="ECO:0000313" key="3">
    <source>
        <dbReference type="EMBL" id="CAB4879904.1"/>
    </source>
</evidence>
<dbReference type="SUPFAM" id="SSF109854">
    <property type="entry name" value="DinB/YfiT-like putative metalloenzymes"/>
    <property type="match status" value="1"/>
</dbReference>
<dbReference type="InterPro" id="IPR010872">
    <property type="entry name" value="MDMPI_C-term_domain"/>
</dbReference>